<organism evidence="2 3">
    <name type="scientific">Beauveria bassiana</name>
    <name type="common">White muscardine disease fungus</name>
    <name type="synonym">Tritirachium shiotae</name>
    <dbReference type="NCBI Taxonomy" id="176275"/>
    <lineage>
        <taxon>Eukaryota</taxon>
        <taxon>Fungi</taxon>
        <taxon>Dikarya</taxon>
        <taxon>Ascomycota</taxon>
        <taxon>Pezizomycotina</taxon>
        <taxon>Sordariomycetes</taxon>
        <taxon>Hypocreomycetidae</taxon>
        <taxon>Hypocreales</taxon>
        <taxon>Cordycipitaceae</taxon>
        <taxon>Beauveria</taxon>
    </lineage>
</organism>
<comment type="caution">
    <text evidence="2">The sequence shown here is derived from an EMBL/GenBank/DDBJ whole genome shotgun (WGS) entry which is preliminary data.</text>
</comment>
<dbReference type="EMBL" id="MRVG01000009">
    <property type="protein sequence ID" value="PMB65957.1"/>
    <property type="molecule type" value="Genomic_DNA"/>
</dbReference>
<evidence type="ECO:0000313" key="2">
    <source>
        <dbReference type="EMBL" id="PMB65957.1"/>
    </source>
</evidence>
<dbReference type="AlphaFoldDB" id="A0A2N6NF83"/>
<feature type="compositionally biased region" description="Low complexity" evidence="1">
    <location>
        <begin position="1"/>
        <end position="20"/>
    </location>
</feature>
<protein>
    <submittedName>
        <fullName evidence="2">Uncharacterized protein</fullName>
    </submittedName>
</protein>
<dbReference type="Proteomes" id="UP000235728">
    <property type="component" value="Unassembled WGS sequence"/>
</dbReference>
<proteinExistence type="predicted"/>
<sequence>MELVKQKQAATRPTTTTRKTAGGEVERMRGENVVDGSSSLKEEEKSKRAMELRGCGAQGAGCMQLVGGGGGGGGFIR</sequence>
<feature type="region of interest" description="Disordered" evidence="1">
    <location>
        <begin position="1"/>
        <end position="47"/>
    </location>
</feature>
<evidence type="ECO:0000256" key="1">
    <source>
        <dbReference type="SAM" id="MobiDB-lite"/>
    </source>
</evidence>
<name>A0A2N6NF83_BEABA</name>
<accession>A0A2N6NF83</accession>
<evidence type="ECO:0000313" key="3">
    <source>
        <dbReference type="Proteomes" id="UP000235728"/>
    </source>
</evidence>
<gene>
    <name evidence="2" type="ORF">BM221_008156</name>
</gene>
<reference evidence="2 3" key="1">
    <citation type="journal article" date="2016" name="Appl. Microbiol. Biotechnol.">
        <title>Characterization of T-DNA insertion mutants with decreased virulence in the entomopathogenic fungus Beauveria bassiana JEF-007.</title>
        <authorList>
            <person name="Kim S."/>
            <person name="Lee S.J."/>
            <person name="Nai Y.S."/>
            <person name="Yu J.S."/>
            <person name="Lee M.R."/>
            <person name="Yang Y.T."/>
            <person name="Kim J.S."/>
        </authorList>
    </citation>
    <scope>NUCLEOTIDE SEQUENCE [LARGE SCALE GENOMIC DNA]</scope>
    <source>
        <strain evidence="2 3">JEF-007</strain>
    </source>
</reference>